<name>A0A8J2KSL1_9HEXA</name>
<keyword evidence="4" id="KW-1185">Reference proteome</keyword>
<keyword evidence="2" id="KW-1133">Transmembrane helix</keyword>
<feature type="compositionally biased region" description="Polar residues" evidence="1">
    <location>
        <begin position="152"/>
        <end position="161"/>
    </location>
</feature>
<gene>
    <name evidence="3" type="ORF">AFUS01_LOCUS30508</name>
</gene>
<comment type="caution">
    <text evidence="3">The sequence shown here is derived from an EMBL/GenBank/DDBJ whole genome shotgun (WGS) entry which is preliminary data.</text>
</comment>
<proteinExistence type="predicted"/>
<organism evidence="3 4">
    <name type="scientific">Allacma fusca</name>
    <dbReference type="NCBI Taxonomy" id="39272"/>
    <lineage>
        <taxon>Eukaryota</taxon>
        <taxon>Metazoa</taxon>
        <taxon>Ecdysozoa</taxon>
        <taxon>Arthropoda</taxon>
        <taxon>Hexapoda</taxon>
        <taxon>Collembola</taxon>
        <taxon>Symphypleona</taxon>
        <taxon>Sminthuridae</taxon>
        <taxon>Allacma</taxon>
    </lineage>
</organism>
<evidence type="ECO:0000256" key="1">
    <source>
        <dbReference type="SAM" id="MobiDB-lite"/>
    </source>
</evidence>
<dbReference type="AlphaFoldDB" id="A0A8J2KSL1"/>
<feature type="region of interest" description="Disordered" evidence="1">
    <location>
        <begin position="136"/>
        <end position="182"/>
    </location>
</feature>
<protein>
    <submittedName>
        <fullName evidence="3">Uncharacterized protein</fullName>
    </submittedName>
</protein>
<feature type="transmembrane region" description="Helical" evidence="2">
    <location>
        <begin position="218"/>
        <end position="242"/>
    </location>
</feature>
<accession>A0A8J2KSL1</accession>
<dbReference type="EMBL" id="CAJVCH010469259">
    <property type="protein sequence ID" value="CAG7820100.1"/>
    <property type="molecule type" value="Genomic_DNA"/>
</dbReference>
<keyword evidence="2" id="KW-0472">Membrane</keyword>
<reference evidence="3" key="1">
    <citation type="submission" date="2021-06" db="EMBL/GenBank/DDBJ databases">
        <authorList>
            <person name="Hodson N. C."/>
            <person name="Mongue J. A."/>
            <person name="Jaron S. K."/>
        </authorList>
    </citation>
    <scope>NUCLEOTIDE SEQUENCE</scope>
</reference>
<sequence length="339" mass="38732">MEQTNVHSKKDVICRVMKQLDNSYHQGSFYHPMMWNSPDHKMTLSFSTYDWEYTLGNNTTSPYKPVYLQMVFLVYGDNNKYCSVRVQQYLIDPLKSINNSCSWNFQHCGKYDCSEAKILLESIGFVTYEVDEREYERRKHNNDSIDSKGESLETTPMSGNENIDDGRGQGTLLPRSDSTEENDRSISSLHEYDLFPPKGGVIYYYNSSNSVMNSFHSYAVTSIILVPLVVLIVAVLAIRCYISRSRNSGYRTYESHESLIVPLNHPLIMNTHVSEDGNVILGEVLPSNRFWARDYSMDYIQPVDLRSIHRSLGGSKTTISAPPSYETLGPPRYSDAVVI</sequence>
<keyword evidence="2" id="KW-0812">Transmembrane</keyword>
<evidence type="ECO:0000256" key="2">
    <source>
        <dbReference type="SAM" id="Phobius"/>
    </source>
</evidence>
<feature type="compositionally biased region" description="Basic and acidic residues" evidence="1">
    <location>
        <begin position="136"/>
        <end position="151"/>
    </location>
</feature>
<evidence type="ECO:0000313" key="3">
    <source>
        <dbReference type="EMBL" id="CAG7820100.1"/>
    </source>
</evidence>
<dbReference type="Proteomes" id="UP000708208">
    <property type="component" value="Unassembled WGS sequence"/>
</dbReference>
<evidence type="ECO:0000313" key="4">
    <source>
        <dbReference type="Proteomes" id="UP000708208"/>
    </source>
</evidence>